<keyword evidence="2" id="KW-1185">Reference proteome</keyword>
<dbReference type="KEGG" id="mpi:Mpet_0414"/>
<proteinExistence type="predicted"/>
<name>E1RGH7_METP4</name>
<protein>
    <submittedName>
        <fullName evidence="1">Uncharacterized protein</fullName>
    </submittedName>
</protein>
<reference evidence="1 2" key="1">
    <citation type="journal article" date="2010" name="Stand. Genomic Sci.">
        <title>Complete genome sequence of Methanoplanus petrolearius type strain (SEBR 4847).</title>
        <authorList>
            <person name="Brambilla E."/>
            <person name="Djao O.D."/>
            <person name="Daligault H."/>
            <person name="Lapidus A."/>
            <person name="Lucas S."/>
            <person name="Hammon N."/>
            <person name="Nolan M."/>
            <person name="Tice H."/>
            <person name="Cheng J.F."/>
            <person name="Han C."/>
            <person name="Tapia R."/>
            <person name="Goodwin L."/>
            <person name="Pitluck S."/>
            <person name="Liolios K."/>
            <person name="Ivanova N."/>
            <person name="Mavromatis K."/>
            <person name="Mikhailova N."/>
            <person name="Pati A."/>
            <person name="Chen A."/>
            <person name="Palaniappan K."/>
            <person name="Land M."/>
            <person name="Hauser L."/>
            <person name="Chang Y.J."/>
            <person name="Jeffries C.D."/>
            <person name="Rohde M."/>
            <person name="Spring S."/>
            <person name="Sikorski J."/>
            <person name="Goker M."/>
            <person name="Woyke T."/>
            <person name="Bristow J."/>
            <person name="Eisen J.A."/>
            <person name="Markowitz V."/>
            <person name="Hugenholtz P."/>
            <person name="Kyrpides N.C."/>
            <person name="Klenk H.P."/>
        </authorList>
    </citation>
    <scope>NUCLEOTIDE SEQUENCE [LARGE SCALE GENOMIC DNA]</scope>
    <source>
        <strain evidence="2">DSM 11571 / OCM 486 / SEBR 4847</strain>
    </source>
</reference>
<dbReference type="STRING" id="679926.Mpet_0414"/>
<evidence type="ECO:0000313" key="2">
    <source>
        <dbReference type="Proteomes" id="UP000006565"/>
    </source>
</evidence>
<organism evidence="1 2">
    <name type="scientific">Methanolacinia petrolearia (strain DSM 11571 / OCM 486 / SEBR 4847)</name>
    <name type="common">Methanoplanus petrolearius</name>
    <dbReference type="NCBI Taxonomy" id="679926"/>
    <lineage>
        <taxon>Archaea</taxon>
        <taxon>Methanobacteriati</taxon>
        <taxon>Methanobacteriota</taxon>
        <taxon>Stenosarchaea group</taxon>
        <taxon>Methanomicrobia</taxon>
        <taxon>Methanomicrobiales</taxon>
        <taxon>Methanomicrobiaceae</taxon>
        <taxon>Methanolacinia</taxon>
    </lineage>
</organism>
<dbReference type="GeneID" id="9742861"/>
<dbReference type="RefSeq" id="WP_013328366.1">
    <property type="nucleotide sequence ID" value="NC_014507.1"/>
</dbReference>
<gene>
    <name evidence="1" type="ordered locus">Mpet_0414</name>
</gene>
<dbReference type="AlphaFoldDB" id="E1RGH7"/>
<dbReference type="HOGENOM" id="CLU_1237936_0_0_2"/>
<accession>E1RGH7</accession>
<sequence length="223" mass="24425" precursor="true">MKETLNRKYLLVVVIVVSLIIVAAAVSVSIEEQQSPADSGSVLHAVDVLPESGDFGEGVELSYGHIEDWESVINSMNSPLLQGTMIGYNPEDRQMIEESNRKWISDTSELLDHGVIDLAKVSYVLYDNSGEVSDLTSADIYAFNETEGAEWYLDKIVSGKSEEGSYMESVEGPWAEAFSPNSPWGGSDIYYVRCSNIVFSTFSTDGDLSRDMAEKIAGRVALA</sequence>
<evidence type="ECO:0000313" key="1">
    <source>
        <dbReference type="EMBL" id="ADN35188.1"/>
    </source>
</evidence>
<dbReference type="Proteomes" id="UP000006565">
    <property type="component" value="Chromosome"/>
</dbReference>
<dbReference type="EMBL" id="CP002117">
    <property type="protein sequence ID" value="ADN35188.1"/>
    <property type="molecule type" value="Genomic_DNA"/>
</dbReference>